<dbReference type="RefSeq" id="WP_129017267.1">
    <property type="nucleotide sequence ID" value="NZ_SDDZ01000004.1"/>
</dbReference>
<dbReference type="Proteomes" id="UP000289792">
    <property type="component" value="Unassembled WGS sequence"/>
</dbReference>
<organism evidence="2 3">
    <name type="scientific">Gelidibacter gilvus</name>
    <dbReference type="NCBI Taxonomy" id="59602"/>
    <lineage>
        <taxon>Bacteria</taxon>
        <taxon>Pseudomonadati</taxon>
        <taxon>Bacteroidota</taxon>
        <taxon>Flavobacteriia</taxon>
        <taxon>Flavobacteriales</taxon>
        <taxon>Flavobacteriaceae</taxon>
        <taxon>Gelidibacter</taxon>
    </lineage>
</organism>
<evidence type="ECO:0000313" key="3">
    <source>
        <dbReference type="Proteomes" id="UP000289792"/>
    </source>
</evidence>
<protein>
    <recommendedName>
        <fullName evidence="4">PH domain-containing protein</fullName>
    </recommendedName>
</protein>
<dbReference type="OrthoDB" id="1452529at2"/>
<keyword evidence="1" id="KW-0812">Transmembrane</keyword>
<reference evidence="2 3" key="1">
    <citation type="submission" date="2019-01" db="EMBL/GenBank/DDBJ databases">
        <title>Genome sequence of the Antarctic species Gelidibacter gilvus ACAM 158(T).</title>
        <authorList>
            <person name="Bowman J.P."/>
        </authorList>
    </citation>
    <scope>NUCLEOTIDE SEQUENCE [LARGE SCALE GENOMIC DNA]</scope>
    <source>
        <strain evidence="2 3">IC158</strain>
    </source>
</reference>
<evidence type="ECO:0000313" key="2">
    <source>
        <dbReference type="EMBL" id="RXJ50048.1"/>
    </source>
</evidence>
<feature type="transmembrane region" description="Helical" evidence="1">
    <location>
        <begin position="37"/>
        <end position="53"/>
    </location>
</feature>
<comment type="caution">
    <text evidence="2">The sequence shown here is derived from an EMBL/GenBank/DDBJ whole genome shotgun (WGS) entry which is preliminary data.</text>
</comment>
<sequence>MKIKFKKKRLKYLMIVGIMWVIFGITAVIFFSDNIFNYGYLILGILYFCVYLFEYNKQYLTIENGTITKNHLISKKINLVDIKGIRKFAGDYKLKTDTDELIIDTNLIEENSLVDLESVLNNLHVEIT</sequence>
<dbReference type="AlphaFoldDB" id="A0A4Q0XIS5"/>
<evidence type="ECO:0008006" key="4">
    <source>
        <dbReference type="Google" id="ProtNLM"/>
    </source>
</evidence>
<keyword evidence="3" id="KW-1185">Reference proteome</keyword>
<keyword evidence="1" id="KW-0472">Membrane</keyword>
<evidence type="ECO:0000256" key="1">
    <source>
        <dbReference type="SAM" id="Phobius"/>
    </source>
</evidence>
<gene>
    <name evidence="2" type="ORF">ESZ48_08640</name>
</gene>
<name>A0A4Q0XIS5_9FLAO</name>
<accession>A0A4Q0XIS5</accession>
<dbReference type="EMBL" id="SDDZ01000004">
    <property type="protein sequence ID" value="RXJ50048.1"/>
    <property type="molecule type" value="Genomic_DNA"/>
</dbReference>
<proteinExistence type="predicted"/>
<keyword evidence="1" id="KW-1133">Transmembrane helix</keyword>
<feature type="transmembrane region" description="Helical" evidence="1">
    <location>
        <begin position="12"/>
        <end position="31"/>
    </location>
</feature>